<evidence type="ECO:0000313" key="15">
    <source>
        <dbReference type="EMBL" id="HIV62142.1"/>
    </source>
</evidence>
<dbReference type="InterPro" id="IPR011611">
    <property type="entry name" value="PfkB_dom"/>
</dbReference>
<sequence length="488" mass="53882">MIDFKMENRSDIKILVAGDFMIDKYLYSKVSRISPEAPVPVATVSHVEQKVGGAGNVALNIKALGSNVRVLTCIGTDNVGDQLIDKMKEAEVDTDFIYRDNSRKTSIKTRVVAQNQQLLRYDEELVTDVGNEFSDYIKEKSDSIFNGVCAVILSDYGKGILTKNIAQEIITQAQKRKIPVLVDPKGNDYTKYSGATICTPNLKELTEAVNAKSLKTENEILNSAYRLCNENNIQYILATRSEKGMSLICKDKLEKSDFPAIAKEVCDVTGAGDTVISAMAVGISLGYSLDICCKIANIAASIVVSKFGAETASVDEINDTISSYYHKELFRKKICTQEEIVSYAHQNKESGKKVVFTNGCFDLVHAGHISSFRQARSFGDILIVGVNSDESIRRIKGDTRPIVSLENRMKLLESLEMIDYVVPFYEDTPQKLIEAIKPNVLVKGKDWEGKTVAGADFLKENGGEVKFIDLEKGLSTTSIIEKILATNK</sequence>
<dbReference type="InterPro" id="IPR004821">
    <property type="entry name" value="Cyt_trans-like"/>
</dbReference>
<evidence type="ECO:0000256" key="9">
    <source>
        <dbReference type="ARBA" id="ARBA00023268"/>
    </source>
</evidence>
<comment type="pathway">
    <text evidence="3">Bacterial outer membrane biogenesis; LPS core biosynthesis.</text>
</comment>
<comment type="catalytic activity">
    <reaction evidence="11 12">
        <text>D-glycero-beta-D-manno-heptose 1-phosphate + ATP + H(+) = ADP-D-glycero-beta-D-manno-heptose + diphosphate</text>
        <dbReference type="Rhea" id="RHEA:27465"/>
        <dbReference type="ChEBI" id="CHEBI:15378"/>
        <dbReference type="ChEBI" id="CHEBI:30616"/>
        <dbReference type="ChEBI" id="CHEBI:33019"/>
        <dbReference type="ChEBI" id="CHEBI:59967"/>
        <dbReference type="ChEBI" id="CHEBI:61593"/>
        <dbReference type="EC" id="2.7.7.70"/>
    </reaction>
</comment>
<dbReference type="InterPro" id="IPR011913">
    <property type="entry name" value="RfaE_dom_I"/>
</dbReference>
<dbReference type="Pfam" id="PF01467">
    <property type="entry name" value="CTP_transf_like"/>
    <property type="match status" value="1"/>
</dbReference>
<dbReference type="AlphaFoldDB" id="A0A9D1THJ5"/>
<comment type="caution">
    <text evidence="15">The sequence shown here is derived from an EMBL/GenBank/DDBJ whole genome shotgun (WGS) entry which is preliminary data.</text>
</comment>
<dbReference type="InterPro" id="IPR014729">
    <property type="entry name" value="Rossmann-like_a/b/a_fold"/>
</dbReference>
<gene>
    <name evidence="15" type="primary">rfaE1</name>
    <name evidence="12" type="synonym">hldE</name>
    <name evidence="15" type="ORF">H9746_04740</name>
</gene>
<dbReference type="CDD" id="cd01172">
    <property type="entry name" value="RfaE_like"/>
    <property type="match status" value="1"/>
</dbReference>
<evidence type="ECO:0000256" key="5">
    <source>
        <dbReference type="ARBA" id="ARBA00022695"/>
    </source>
</evidence>
<comment type="similarity">
    <text evidence="12">In the C-terminal section; belongs to the cytidylyltransferase family.</text>
</comment>
<dbReference type="PANTHER" id="PTHR46969">
    <property type="entry name" value="BIFUNCTIONAL PROTEIN HLDE"/>
    <property type="match status" value="1"/>
</dbReference>
<comment type="function">
    <text evidence="2 12">Catalyzes the ADP transfer from ATP to D-glycero-beta-D-manno-heptose 1-phosphate, yielding ADP-D-glycero-beta-D-manno-heptose.</text>
</comment>
<evidence type="ECO:0000256" key="7">
    <source>
        <dbReference type="ARBA" id="ARBA00022777"/>
    </source>
</evidence>
<dbReference type="InterPro" id="IPR002173">
    <property type="entry name" value="Carboh/pur_kinase_PfkB_CS"/>
</dbReference>
<evidence type="ECO:0000313" key="16">
    <source>
        <dbReference type="Proteomes" id="UP000886808"/>
    </source>
</evidence>
<feature type="active site" evidence="12">
    <location>
        <position position="273"/>
    </location>
</feature>
<dbReference type="GO" id="GO:0033786">
    <property type="term" value="F:heptose-1-phosphate adenylyltransferase activity"/>
    <property type="evidence" value="ECO:0007669"/>
    <property type="project" value="UniProtKB-UniRule"/>
</dbReference>
<evidence type="ECO:0000259" key="14">
    <source>
        <dbReference type="Pfam" id="PF01467"/>
    </source>
</evidence>
<keyword evidence="10 12" id="KW-0119">Carbohydrate metabolism</keyword>
<name>A0A9D1THJ5_9FIRM</name>
<dbReference type="Pfam" id="PF00294">
    <property type="entry name" value="PfkB"/>
    <property type="match status" value="1"/>
</dbReference>
<reference evidence="15" key="1">
    <citation type="journal article" date="2021" name="PeerJ">
        <title>Extensive microbial diversity within the chicken gut microbiome revealed by metagenomics and culture.</title>
        <authorList>
            <person name="Gilroy R."/>
            <person name="Ravi A."/>
            <person name="Getino M."/>
            <person name="Pursley I."/>
            <person name="Horton D.L."/>
            <person name="Alikhan N.F."/>
            <person name="Baker D."/>
            <person name="Gharbi K."/>
            <person name="Hall N."/>
            <person name="Watson M."/>
            <person name="Adriaenssens E.M."/>
            <person name="Foster-Nyarko E."/>
            <person name="Jarju S."/>
            <person name="Secka A."/>
            <person name="Antonio M."/>
            <person name="Oren A."/>
            <person name="Chaudhuri R.R."/>
            <person name="La Ragione R."/>
            <person name="Hildebrand F."/>
            <person name="Pallen M.J."/>
        </authorList>
    </citation>
    <scope>NUCLEOTIDE SEQUENCE</scope>
    <source>
        <strain evidence="15">CHK193-4272</strain>
    </source>
</reference>
<comment type="pathway">
    <text evidence="12">Nucleotide-sugar biosynthesis; ADP-L-glycero-beta-D-manno-heptose biosynthesis; ADP-L-glycero-beta-D-manno-heptose from D-glycero-beta-D-manno-heptose 7-phosphate: step 3/4.</text>
</comment>
<keyword evidence="8 12" id="KW-0067">ATP-binding</keyword>
<evidence type="ECO:0000259" key="13">
    <source>
        <dbReference type="Pfam" id="PF00294"/>
    </source>
</evidence>
<evidence type="ECO:0000256" key="6">
    <source>
        <dbReference type="ARBA" id="ARBA00022741"/>
    </source>
</evidence>
<evidence type="ECO:0000256" key="2">
    <source>
        <dbReference type="ARBA" id="ARBA00003753"/>
    </source>
</evidence>
<comment type="catalytic activity">
    <reaction evidence="12">
        <text>D-glycero-beta-D-manno-heptose 7-phosphate + ATP = D-glycero-beta-D-manno-heptose 1,7-bisphosphate + ADP + H(+)</text>
        <dbReference type="Rhea" id="RHEA:27473"/>
        <dbReference type="ChEBI" id="CHEBI:15378"/>
        <dbReference type="ChEBI" id="CHEBI:30616"/>
        <dbReference type="ChEBI" id="CHEBI:60204"/>
        <dbReference type="ChEBI" id="CHEBI:60208"/>
        <dbReference type="ChEBI" id="CHEBI:456216"/>
        <dbReference type="EC" id="2.7.1.167"/>
    </reaction>
</comment>
<evidence type="ECO:0000256" key="11">
    <source>
        <dbReference type="ARBA" id="ARBA00047428"/>
    </source>
</evidence>
<dbReference type="PROSITE" id="PS00583">
    <property type="entry name" value="PFKB_KINASES_1"/>
    <property type="match status" value="1"/>
</dbReference>
<evidence type="ECO:0000256" key="8">
    <source>
        <dbReference type="ARBA" id="ARBA00022840"/>
    </source>
</evidence>
<dbReference type="SUPFAM" id="SSF52374">
    <property type="entry name" value="Nucleotidylyl transferase"/>
    <property type="match status" value="1"/>
</dbReference>
<evidence type="ECO:0000256" key="1">
    <source>
        <dbReference type="ARBA" id="ARBA00002319"/>
    </source>
</evidence>
<keyword evidence="5 12" id="KW-0548">Nucleotidyltransferase</keyword>
<reference evidence="15" key="2">
    <citation type="submission" date="2021-04" db="EMBL/GenBank/DDBJ databases">
        <authorList>
            <person name="Gilroy R."/>
        </authorList>
    </citation>
    <scope>NUCLEOTIDE SEQUENCE</scope>
    <source>
        <strain evidence="15">CHK193-4272</strain>
    </source>
</reference>
<dbReference type="Proteomes" id="UP000886808">
    <property type="component" value="Unassembled WGS sequence"/>
</dbReference>
<evidence type="ECO:0000256" key="12">
    <source>
        <dbReference type="HAMAP-Rule" id="MF_01603"/>
    </source>
</evidence>
<dbReference type="GO" id="GO:0005524">
    <property type="term" value="F:ATP binding"/>
    <property type="evidence" value="ECO:0007669"/>
    <property type="project" value="UniProtKB-UniRule"/>
</dbReference>
<dbReference type="PROSITE" id="PS00584">
    <property type="entry name" value="PFKB_KINASES_2"/>
    <property type="match status" value="1"/>
</dbReference>
<feature type="domain" description="Carbohydrate kinase PfkB" evidence="13">
    <location>
        <begin position="13"/>
        <end position="312"/>
    </location>
</feature>
<dbReference type="EC" id="2.7.1.167" evidence="12"/>
<comment type="subunit">
    <text evidence="12">Homodimer.</text>
</comment>
<evidence type="ECO:0000256" key="3">
    <source>
        <dbReference type="ARBA" id="ARBA00004713"/>
    </source>
</evidence>
<proteinExistence type="inferred from homology"/>
<feature type="region of interest" description="Ribokinase" evidence="12">
    <location>
        <begin position="1"/>
        <end position="328"/>
    </location>
</feature>
<dbReference type="NCBIfam" id="TIGR02198">
    <property type="entry name" value="rfaE_dom_I"/>
    <property type="match status" value="1"/>
</dbReference>
<dbReference type="InterPro" id="IPR011914">
    <property type="entry name" value="RfaE_dom_II"/>
</dbReference>
<dbReference type="SUPFAM" id="SSF53613">
    <property type="entry name" value="Ribokinase-like"/>
    <property type="match status" value="1"/>
</dbReference>
<dbReference type="EC" id="2.7.7.70" evidence="12"/>
<dbReference type="GO" id="GO:0033785">
    <property type="term" value="F:heptose 7-phosphate kinase activity"/>
    <property type="evidence" value="ECO:0007669"/>
    <property type="project" value="UniProtKB-UniRule"/>
</dbReference>
<accession>A0A9D1THJ5</accession>
<dbReference type="GO" id="GO:0016773">
    <property type="term" value="F:phosphotransferase activity, alcohol group as acceptor"/>
    <property type="evidence" value="ECO:0007669"/>
    <property type="project" value="InterPro"/>
</dbReference>
<feature type="region of interest" description="Cytidylyltransferase" evidence="12">
    <location>
        <begin position="356"/>
        <end position="488"/>
    </location>
</feature>
<dbReference type="GO" id="GO:0005829">
    <property type="term" value="C:cytosol"/>
    <property type="evidence" value="ECO:0007669"/>
    <property type="project" value="TreeGrafter"/>
</dbReference>
<dbReference type="Gene3D" id="3.40.50.620">
    <property type="entry name" value="HUPs"/>
    <property type="match status" value="1"/>
</dbReference>
<dbReference type="FunFam" id="3.40.1190.20:FF:000002">
    <property type="entry name" value="Bifunctional protein HldE"/>
    <property type="match status" value="1"/>
</dbReference>
<dbReference type="Gene3D" id="3.40.1190.20">
    <property type="match status" value="1"/>
</dbReference>
<protein>
    <recommendedName>
        <fullName evidence="12">Bifunctional protein HldE</fullName>
    </recommendedName>
    <domain>
        <recommendedName>
            <fullName evidence="12">D-beta-D-heptose 7-phosphate kinase</fullName>
            <ecNumber evidence="12">2.7.1.167</ecNumber>
        </recommendedName>
        <alternativeName>
            <fullName evidence="12">D-beta-D-heptose 7-phosphotransferase</fullName>
        </alternativeName>
        <alternativeName>
            <fullName evidence="12">D-glycero-beta-D-manno-heptose-7-phosphate kinase</fullName>
        </alternativeName>
    </domain>
    <domain>
        <recommendedName>
            <fullName evidence="12">D-beta-D-heptose 1-phosphate adenylyltransferase</fullName>
            <ecNumber evidence="12">2.7.7.70</ecNumber>
        </recommendedName>
        <alternativeName>
            <fullName evidence="12">D-glycero-beta-D-manno-heptose 1-phosphate adenylyltransferase</fullName>
        </alternativeName>
    </domain>
</protein>
<keyword evidence="6 12" id="KW-0547">Nucleotide-binding</keyword>
<comment type="function">
    <text evidence="1 12">Catalyzes the phosphorylation of D-glycero-D-manno-heptose 7-phosphate at the C-1 position to selectively form D-glycero-beta-D-manno-heptose-1,7-bisphosphate.</text>
</comment>
<evidence type="ECO:0000256" key="10">
    <source>
        <dbReference type="ARBA" id="ARBA00023277"/>
    </source>
</evidence>
<dbReference type="InterPro" id="IPR029056">
    <property type="entry name" value="Ribokinase-like"/>
</dbReference>
<evidence type="ECO:0000256" key="4">
    <source>
        <dbReference type="ARBA" id="ARBA00022679"/>
    </source>
</evidence>
<organism evidence="15 16">
    <name type="scientific">Candidatus Butyricicoccus avistercoris</name>
    <dbReference type="NCBI Taxonomy" id="2838518"/>
    <lineage>
        <taxon>Bacteria</taxon>
        <taxon>Bacillati</taxon>
        <taxon>Bacillota</taxon>
        <taxon>Clostridia</taxon>
        <taxon>Eubacteriales</taxon>
        <taxon>Butyricicoccaceae</taxon>
        <taxon>Butyricicoccus</taxon>
    </lineage>
</organism>
<feature type="domain" description="Cytidyltransferase-like" evidence="14">
    <location>
        <begin position="356"/>
        <end position="450"/>
    </location>
</feature>
<comment type="pathway">
    <text evidence="12">Nucleotide-sugar biosynthesis; ADP-L-glycero-beta-D-manno-heptose biosynthesis; ADP-L-glycero-beta-D-manno-heptose from D-glycero-beta-D-manno-heptose 7-phosphate: step 1/4.</text>
</comment>
<dbReference type="HAMAP" id="MF_01603">
    <property type="entry name" value="HldE"/>
    <property type="match status" value="1"/>
</dbReference>
<comment type="similarity">
    <text evidence="12">In the N-terminal section; belongs to the carbohydrate kinase PfkB family.</text>
</comment>
<keyword evidence="7 12" id="KW-0418">Kinase</keyword>
<dbReference type="NCBIfam" id="TIGR00125">
    <property type="entry name" value="cyt_tran_rel"/>
    <property type="match status" value="1"/>
</dbReference>
<dbReference type="InterPro" id="IPR023030">
    <property type="entry name" value="Bifunc_HldE"/>
</dbReference>
<feature type="binding site" evidence="12">
    <location>
        <begin position="201"/>
        <end position="204"/>
    </location>
    <ligand>
        <name>ATP</name>
        <dbReference type="ChEBI" id="CHEBI:30616"/>
    </ligand>
</feature>
<keyword evidence="9 12" id="KW-0511">Multifunctional enzyme</keyword>
<dbReference type="PANTHER" id="PTHR46969:SF1">
    <property type="entry name" value="BIFUNCTIONAL PROTEIN HLDE"/>
    <property type="match status" value="1"/>
</dbReference>
<dbReference type="EMBL" id="DXIE01000028">
    <property type="protein sequence ID" value="HIV62142.1"/>
    <property type="molecule type" value="Genomic_DNA"/>
</dbReference>
<dbReference type="NCBIfam" id="TIGR02199">
    <property type="entry name" value="rfaE_dom_II"/>
    <property type="match status" value="1"/>
</dbReference>
<keyword evidence="4 12" id="KW-0808">Transferase</keyword>